<dbReference type="Pfam" id="PF02618">
    <property type="entry name" value="YceG"/>
    <property type="match status" value="1"/>
</dbReference>
<dbReference type="GO" id="GO:0009252">
    <property type="term" value="P:peptidoglycan biosynthetic process"/>
    <property type="evidence" value="ECO:0007669"/>
    <property type="project" value="UniProtKB-UniRule"/>
</dbReference>
<evidence type="ECO:0000313" key="9">
    <source>
        <dbReference type="Proteomes" id="UP000808337"/>
    </source>
</evidence>
<keyword evidence="4 7" id="KW-0472">Membrane</keyword>
<dbReference type="Gene3D" id="3.30.1490.480">
    <property type="entry name" value="Endolytic murein transglycosylase"/>
    <property type="match status" value="1"/>
</dbReference>
<evidence type="ECO:0000313" key="8">
    <source>
        <dbReference type="EMBL" id="MBK9981585.1"/>
    </source>
</evidence>
<keyword evidence="1 7" id="KW-1003">Cell membrane</keyword>
<comment type="catalytic activity">
    <reaction evidence="7">
        <text>a peptidoglycan chain = a peptidoglycan chain with N-acetyl-1,6-anhydromuramyl-[peptide] at the reducing end + a peptidoglycan chain with N-acetylglucosamine at the non-reducing end.</text>
        <dbReference type="EC" id="4.2.2.29"/>
    </reaction>
</comment>
<accession>A0A9D7SQW6</accession>
<dbReference type="GO" id="GO:0005886">
    <property type="term" value="C:plasma membrane"/>
    <property type="evidence" value="ECO:0007669"/>
    <property type="project" value="UniProtKB-UniRule"/>
</dbReference>
<protein>
    <recommendedName>
        <fullName evidence="7">Endolytic murein transglycosylase</fullName>
        <ecNumber evidence="7">4.2.2.29</ecNumber>
    </recommendedName>
    <alternativeName>
        <fullName evidence="7">Peptidoglycan lytic transglycosylase</fullName>
    </alternativeName>
    <alternativeName>
        <fullName evidence="7">Peptidoglycan polymerization terminase</fullName>
    </alternativeName>
</protein>
<dbReference type="AlphaFoldDB" id="A0A9D7SQW6"/>
<dbReference type="PANTHER" id="PTHR30518">
    <property type="entry name" value="ENDOLYTIC MUREIN TRANSGLYCOSYLASE"/>
    <property type="match status" value="1"/>
</dbReference>
<keyword evidence="3 7" id="KW-1133">Transmembrane helix</keyword>
<dbReference type="PANTHER" id="PTHR30518:SF2">
    <property type="entry name" value="ENDOLYTIC MUREIN TRANSGLYCOSYLASE"/>
    <property type="match status" value="1"/>
</dbReference>
<evidence type="ECO:0000256" key="3">
    <source>
        <dbReference type="ARBA" id="ARBA00022989"/>
    </source>
</evidence>
<comment type="caution">
    <text evidence="8">The sequence shown here is derived from an EMBL/GenBank/DDBJ whole genome shotgun (WGS) entry which is preliminary data.</text>
</comment>
<keyword evidence="2 7" id="KW-0812">Transmembrane</keyword>
<sequence>MKRILLIISVAIIGVAAYYGFMFYTNMFSINTPTKLEKKDLFIPTGSNLDNVIDSLIAHGQILNEKHFRWTALKMDYSDENIKRGHYLIAAPSTSRSIISMLRGGRQAPLQITINNVRTIEQLAGRISTKLEFDSLDLIDYLDHHFDSIAGTTPPTRLTRFLPNTYEFYWTVSPEEYCNRMLKEYDRFWTEERKAKAEKIGLTPDEVYTLASIIEKETNYNPEKPRMAGVYLNRIRDGIPLQADPTIVFALGQFDLKRILYGHLSVDSPYNTYKNLGLPPGPIYMPGVASINAVLDKEDHNYLYFCARPTEDGPGHAYAETLPAHNLNAQRYQNWLNTRGIY</sequence>
<evidence type="ECO:0000256" key="1">
    <source>
        <dbReference type="ARBA" id="ARBA00022475"/>
    </source>
</evidence>
<reference evidence="8 9" key="1">
    <citation type="submission" date="2020-10" db="EMBL/GenBank/DDBJ databases">
        <title>Connecting structure to function with the recovery of over 1000 high-quality activated sludge metagenome-assembled genomes encoding full-length rRNA genes using long-read sequencing.</title>
        <authorList>
            <person name="Singleton C.M."/>
            <person name="Petriglieri F."/>
            <person name="Kristensen J.M."/>
            <person name="Kirkegaard R.H."/>
            <person name="Michaelsen T.Y."/>
            <person name="Andersen M.H."/>
            <person name="Karst S.M."/>
            <person name="Dueholm M.S."/>
            <person name="Nielsen P.H."/>
            <person name="Albertsen M."/>
        </authorList>
    </citation>
    <scope>NUCLEOTIDE SEQUENCE [LARGE SCALE GENOMIC DNA]</scope>
    <source>
        <strain evidence="8">Ribe_18-Q3-R11-54_MAXAC.273</strain>
    </source>
</reference>
<organism evidence="8 9">
    <name type="scientific">Candidatus Opimibacter skivensis</name>
    <dbReference type="NCBI Taxonomy" id="2982028"/>
    <lineage>
        <taxon>Bacteria</taxon>
        <taxon>Pseudomonadati</taxon>
        <taxon>Bacteroidota</taxon>
        <taxon>Saprospiria</taxon>
        <taxon>Saprospirales</taxon>
        <taxon>Saprospiraceae</taxon>
        <taxon>Candidatus Opimibacter</taxon>
    </lineage>
</organism>
<evidence type="ECO:0000256" key="4">
    <source>
        <dbReference type="ARBA" id="ARBA00023136"/>
    </source>
</evidence>
<evidence type="ECO:0000256" key="6">
    <source>
        <dbReference type="ARBA" id="ARBA00023316"/>
    </source>
</evidence>
<gene>
    <name evidence="7 8" type="primary">mltG</name>
    <name evidence="8" type="ORF">IPP15_04030</name>
</gene>
<comment type="function">
    <text evidence="7">Functions as a peptidoglycan terminase that cleaves nascent peptidoglycan strands endolytically to terminate their elongation.</text>
</comment>
<keyword evidence="6 7" id="KW-0961">Cell wall biogenesis/degradation</keyword>
<dbReference type="GO" id="GO:0008932">
    <property type="term" value="F:lytic endotransglycosylase activity"/>
    <property type="evidence" value="ECO:0007669"/>
    <property type="project" value="UniProtKB-UniRule"/>
</dbReference>
<comment type="similarity">
    <text evidence="7">Belongs to the transglycosylase MltG family.</text>
</comment>
<dbReference type="NCBIfam" id="TIGR00247">
    <property type="entry name" value="endolytic transglycosylase MltG"/>
    <property type="match status" value="1"/>
</dbReference>
<dbReference type="EC" id="4.2.2.29" evidence="7"/>
<evidence type="ECO:0000256" key="2">
    <source>
        <dbReference type="ARBA" id="ARBA00022692"/>
    </source>
</evidence>
<dbReference type="InterPro" id="IPR003770">
    <property type="entry name" value="MLTG-like"/>
</dbReference>
<name>A0A9D7SQW6_9BACT</name>
<dbReference type="Proteomes" id="UP000808337">
    <property type="component" value="Unassembled WGS sequence"/>
</dbReference>
<dbReference type="HAMAP" id="MF_02065">
    <property type="entry name" value="MltG"/>
    <property type="match status" value="1"/>
</dbReference>
<evidence type="ECO:0000256" key="5">
    <source>
        <dbReference type="ARBA" id="ARBA00023239"/>
    </source>
</evidence>
<dbReference type="Gene3D" id="3.30.160.60">
    <property type="entry name" value="Classic Zinc Finger"/>
    <property type="match status" value="1"/>
</dbReference>
<keyword evidence="5 7" id="KW-0456">Lyase</keyword>
<dbReference type="EMBL" id="JADKGY010000001">
    <property type="protein sequence ID" value="MBK9981585.1"/>
    <property type="molecule type" value="Genomic_DNA"/>
</dbReference>
<evidence type="ECO:0000256" key="7">
    <source>
        <dbReference type="HAMAP-Rule" id="MF_02065"/>
    </source>
</evidence>
<dbReference type="GO" id="GO:0071555">
    <property type="term" value="P:cell wall organization"/>
    <property type="evidence" value="ECO:0007669"/>
    <property type="project" value="UniProtKB-KW"/>
</dbReference>
<proteinExistence type="inferred from homology"/>
<dbReference type="CDD" id="cd08010">
    <property type="entry name" value="MltG_like"/>
    <property type="match status" value="1"/>
</dbReference>
<feature type="site" description="Important for catalytic activity" evidence="7">
    <location>
        <position position="217"/>
    </location>
</feature>